<dbReference type="PANTHER" id="PTHR46932:SF12">
    <property type="entry name" value="HEAVY METAL-ASSOCIATED ISOPRENYLATED PLANT PROTEIN 47"/>
    <property type="match status" value="1"/>
</dbReference>
<protein>
    <submittedName>
        <fullName evidence="1">Uncharacterized protein</fullName>
    </submittedName>
</protein>
<evidence type="ECO:0000313" key="2">
    <source>
        <dbReference type="Proteomes" id="UP000447434"/>
    </source>
</evidence>
<dbReference type="Proteomes" id="UP000447434">
    <property type="component" value="Chromosome 4"/>
</dbReference>
<sequence length="130" mass="14714">MLSLQKIVIQVYMKREKCRNKAMKIAAASQGVNSVSLEGESRNQVVVIGNGIDSVCLTNKLRKKFLHATLISVEDVIVNRSSNEGDNNNNTEGEEQKSEMENVPIPYCNNHCNYPPHYPMYHVVYDPYPN</sequence>
<reference evidence="2" key="1">
    <citation type="journal article" date="2020" name="Nat. Commun.">
        <title>Genome sequence of the cluster root forming white lupin.</title>
        <authorList>
            <person name="Hufnagel B."/>
            <person name="Marques A."/>
            <person name="Soriano A."/>
            <person name="Marques L."/>
            <person name="Divol F."/>
            <person name="Doumas P."/>
            <person name="Sallet E."/>
            <person name="Mancinotti D."/>
            <person name="Carrere S."/>
            <person name="Marande W."/>
            <person name="Arribat S."/>
            <person name="Keller J."/>
            <person name="Huneau C."/>
            <person name="Blein T."/>
            <person name="Aime D."/>
            <person name="Laguerre M."/>
            <person name="Taylor J."/>
            <person name="Schubert V."/>
            <person name="Nelson M."/>
            <person name="Geu-Flores F."/>
            <person name="Crespi M."/>
            <person name="Gallardo-Guerrero K."/>
            <person name="Delaux P.-M."/>
            <person name="Salse J."/>
            <person name="Berges H."/>
            <person name="Guyot R."/>
            <person name="Gouzy J."/>
            <person name="Peret B."/>
        </authorList>
    </citation>
    <scope>NUCLEOTIDE SEQUENCE [LARGE SCALE GENOMIC DNA]</scope>
    <source>
        <strain evidence="2">cv. Amiga</strain>
    </source>
</reference>
<dbReference type="PANTHER" id="PTHR46932">
    <property type="entry name" value="HEAVY METAL-ASSOCIATED ISOPRENYLATED PLANT PROTEIN 47"/>
    <property type="match status" value="1"/>
</dbReference>
<evidence type="ECO:0000313" key="1">
    <source>
        <dbReference type="EMBL" id="KAE9614963.1"/>
    </source>
</evidence>
<comment type="caution">
    <text evidence="1">The sequence shown here is derived from an EMBL/GenBank/DDBJ whole genome shotgun (WGS) entry which is preliminary data.</text>
</comment>
<dbReference type="InterPro" id="IPR042885">
    <property type="entry name" value="HIPP47/16"/>
</dbReference>
<accession>A0A6A5M321</accession>
<name>A0A6A5M321_LUPAL</name>
<gene>
    <name evidence="1" type="ORF">Lalb_Chr04g0250241</name>
</gene>
<proteinExistence type="predicted"/>
<dbReference type="AlphaFoldDB" id="A0A6A5M321"/>
<dbReference type="Gene3D" id="3.30.70.100">
    <property type="match status" value="1"/>
</dbReference>
<keyword evidence="2" id="KW-1185">Reference proteome</keyword>
<organism evidence="1 2">
    <name type="scientific">Lupinus albus</name>
    <name type="common">White lupine</name>
    <name type="synonym">Lupinus termis</name>
    <dbReference type="NCBI Taxonomy" id="3870"/>
    <lineage>
        <taxon>Eukaryota</taxon>
        <taxon>Viridiplantae</taxon>
        <taxon>Streptophyta</taxon>
        <taxon>Embryophyta</taxon>
        <taxon>Tracheophyta</taxon>
        <taxon>Spermatophyta</taxon>
        <taxon>Magnoliopsida</taxon>
        <taxon>eudicotyledons</taxon>
        <taxon>Gunneridae</taxon>
        <taxon>Pentapetalae</taxon>
        <taxon>rosids</taxon>
        <taxon>fabids</taxon>
        <taxon>Fabales</taxon>
        <taxon>Fabaceae</taxon>
        <taxon>Papilionoideae</taxon>
        <taxon>50 kb inversion clade</taxon>
        <taxon>genistoids sensu lato</taxon>
        <taxon>core genistoids</taxon>
        <taxon>Genisteae</taxon>
        <taxon>Lupinus</taxon>
    </lineage>
</organism>
<dbReference type="OrthoDB" id="1429731at2759"/>
<dbReference type="EMBL" id="WOCE01000004">
    <property type="protein sequence ID" value="KAE9614963.1"/>
    <property type="molecule type" value="Genomic_DNA"/>
</dbReference>